<keyword evidence="3" id="KW-1133">Transmembrane helix</keyword>
<evidence type="ECO:0000256" key="2">
    <source>
        <dbReference type="SAM" id="MobiDB-lite"/>
    </source>
</evidence>
<sequence>MYIEPLALFILLEVFIAVIVVSGFLFYKSRLLRVMIAILTHLRKERARREMERRAELAKLRQENKALAADVVKIREDSGNSYLQQIQSRLKEVDAETSRRMKDASEEEGEDISHQAQLRKIFLEYEALMSAPGANREKATEEFIQQLEKAVGARANLIPVDSELGQLQEQIELHKKRIALLEPFEAQVNSLQAELDEAERKIEELRTITENDFGPGYQSSEPGEHTDEIHRLKSERFDLMESVNELRLKLQKAIADGNAQDIVDLMELQISQQAQYMKESDTAITLLEKELETANKMVSDLRFKLENMPAPSGVDFETAEAVETLNTESVEKLNDYANDQKNSIAAMRDNLVAFRAAKEESEREELLERQNSQIQTMEASLKESETCVMILENELRDANEKIGKLHKVAKKAKNNKEVNKQANEMENLLRKFVTDSEDMVACIGGLENENLELRAKLVDMGVGESELPKHVLPPDAMKIKKHPPVPQEEDED</sequence>
<keyword evidence="5" id="KW-1185">Reference proteome</keyword>
<reference evidence="5" key="1">
    <citation type="journal article" date="2019" name="Int. J. Syst. Evol. Microbiol.">
        <title>The Global Catalogue of Microorganisms (GCM) 10K type strain sequencing project: providing services to taxonomists for standard genome sequencing and annotation.</title>
        <authorList>
            <consortium name="The Broad Institute Genomics Platform"/>
            <consortium name="The Broad Institute Genome Sequencing Center for Infectious Disease"/>
            <person name="Wu L."/>
            <person name="Ma J."/>
        </authorList>
    </citation>
    <scope>NUCLEOTIDE SEQUENCE [LARGE SCALE GENOMIC DNA]</scope>
    <source>
        <strain evidence="5">IBRC 10765</strain>
    </source>
</reference>
<evidence type="ECO:0000313" key="4">
    <source>
        <dbReference type="EMBL" id="MFC3853401.1"/>
    </source>
</evidence>
<feature type="coiled-coil region" evidence="1">
    <location>
        <begin position="344"/>
        <end position="435"/>
    </location>
</feature>
<feature type="coiled-coil region" evidence="1">
    <location>
        <begin position="181"/>
        <end position="211"/>
    </location>
</feature>
<dbReference type="EMBL" id="JBHRYR010000003">
    <property type="protein sequence ID" value="MFC3853401.1"/>
    <property type="molecule type" value="Genomic_DNA"/>
</dbReference>
<keyword evidence="3" id="KW-0472">Membrane</keyword>
<dbReference type="Proteomes" id="UP001595617">
    <property type="component" value="Unassembled WGS sequence"/>
</dbReference>
<dbReference type="RefSeq" id="WP_380696518.1">
    <property type="nucleotide sequence ID" value="NZ_JBHRYR010000003.1"/>
</dbReference>
<keyword evidence="1" id="KW-0175">Coiled coil</keyword>
<accession>A0ABV7ZZ19</accession>
<evidence type="ECO:0000256" key="3">
    <source>
        <dbReference type="SAM" id="Phobius"/>
    </source>
</evidence>
<evidence type="ECO:0000313" key="5">
    <source>
        <dbReference type="Proteomes" id="UP001595617"/>
    </source>
</evidence>
<keyword evidence="3" id="KW-0812">Transmembrane</keyword>
<organism evidence="4 5">
    <name type="scientific">Saccharospirillum mangrovi</name>
    <dbReference type="NCBI Taxonomy" id="2161747"/>
    <lineage>
        <taxon>Bacteria</taxon>
        <taxon>Pseudomonadati</taxon>
        <taxon>Pseudomonadota</taxon>
        <taxon>Gammaproteobacteria</taxon>
        <taxon>Oceanospirillales</taxon>
        <taxon>Saccharospirillaceae</taxon>
        <taxon>Saccharospirillum</taxon>
    </lineage>
</organism>
<feature type="transmembrane region" description="Helical" evidence="3">
    <location>
        <begin position="6"/>
        <end position="27"/>
    </location>
</feature>
<proteinExistence type="predicted"/>
<gene>
    <name evidence="4" type="ORF">ACFOOG_11205</name>
</gene>
<protein>
    <submittedName>
        <fullName evidence="4">Uncharacterized protein</fullName>
    </submittedName>
</protein>
<comment type="caution">
    <text evidence="4">The sequence shown here is derived from an EMBL/GenBank/DDBJ whole genome shotgun (WGS) entry which is preliminary data.</text>
</comment>
<feature type="region of interest" description="Disordered" evidence="2">
    <location>
        <begin position="467"/>
        <end position="492"/>
    </location>
</feature>
<name>A0ABV7ZZ19_9GAMM</name>
<evidence type="ECO:0000256" key="1">
    <source>
        <dbReference type="SAM" id="Coils"/>
    </source>
</evidence>